<dbReference type="Gene3D" id="3.30.200.20">
    <property type="entry name" value="Phosphorylase Kinase, domain 1"/>
    <property type="match status" value="1"/>
</dbReference>
<dbReference type="InterPro" id="IPR008271">
    <property type="entry name" value="Ser/Thr_kinase_AS"/>
</dbReference>
<dbReference type="InterPro" id="IPR000719">
    <property type="entry name" value="Prot_kinase_dom"/>
</dbReference>
<keyword evidence="15" id="KW-1185">Reference proteome</keyword>
<proteinExistence type="inferred from homology"/>
<dbReference type="PROSITE" id="PS00107">
    <property type="entry name" value="PROTEIN_KINASE_ATP"/>
    <property type="match status" value="1"/>
</dbReference>
<evidence type="ECO:0000256" key="12">
    <source>
        <dbReference type="SAM" id="MobiDB-lite"/>
    </source>
</evidence>
<dbReference type="SUPFAM" id="SSF56112">
    <property type="entry name" value="Protein kinase-like (PK-like)"/>
    <property type="match status" value="1"/>
</dbReference>
<reference evidence="14" key="1">
    <citation type="journal article" date="2023" name="Science">
        <title>Genome structures resolve the early diversification of teleost fishes.</title>
        <authorList>
            <person name="Parey E."/>
            <person name="Louis A."/>
            <person name="Montfort J."/>
            <person name="Bouchez O."/>
            <person name="Roques C."/>
            <person name="Iampietro C."/>
            <person name="Lluch J."/>
            <person name="Castinel A."/>
            <person name="Donnadieu C."/>
            <person name="Desvignes T."/>
            <person name="Floi Bucao C."/>
            <person name="Jouanno E."/>
            <person name="Wen M."/>
            <person name="Mejri S."/>
            <person name="Dirks R."/>
            <person name="Jansen H."/>
            <person name="Henkel C."/>
            <person name="Chen W.J."/>
            <person name="Zahm M."/>
            <person name="Cabau C."/>
            <person name="Klopp C."/>
            <person name="Thompson A.W."/>
            <person name="Robinson-Rechavi M."/>
            <person name="Braasch I."/>
            <person name="Lecointre G."/>
            <person name="Bobe J."/>
            <person name="Postlethwait J.H."/>
            <person name="Berthelot C."/>
            <person name="Roest Crollius H."/>
            <person name="Guiguen Y."/>
        </authorList>
    </citation>
    <scope>NUCLEOTIDE SEQUENCE</scope>
    <source>
        <strain evidence="14">NC1722</strain>
    </source>
</reference>
<feature type="binding site" evidence="10">
    <location>
        <position position="218"/>
    </location>
    <ligand>
        <name>ATP</name>
        <dbReference type="ChEBI" id="CHEBI:30616"/>
    </ligand>
</feature>
<evidence type="ECO:0000256" key="1">
    <source>
        <dbReference type="ARBA" id="ARBA00005505"/>
    </source>
</evidence>
<evidence type="ECO:0000256" key="11">
    <source>
        <dbReference type="RuleBase" id="RU000304"/>
    </source>
</evidence>
<dbReference type="SMART" id="SM00220">
    <property type="entry name" value="S_TKc"/>
    <property type="match status" value="1"/>
</dbReference>
<keyword evidence="5 10" id="KW-0547">Nucleotide-binding</keyword>
<evidence type="ECO:0000256" key="9">
    <source>
        <dbReference type="ARBA" id="ARBA00048679"/>
    </source>
</evidence>
<evidence type="ECO:0000259" key="13">
    <source>
        <dbReference type="PROSITE" id="PS50011"/>
    </source>
</evidence>
<dbReference type="PROSITE" id="PS00108">
    <property type="entry name" value="PROTEIN_KINASE_ST"/>
    <property type="match status" value="1"/>
</dbReference>
<comment type="caution">
    <text evidence="14">The sequence shown here is derived from an EMBL/GenBank/DDBJ whole genome shotgun (WGS) entry which is preliminary data.</text>
</comment>
<evidence type="ECO:0000256" key="6">
    <source>
        <dbReference type="ARBA" id="ARBA00022777"/>
    </source>
</evidence>
<comment type="catalytic activity">
    <reaction evidence="8">
        <text>L-threonyl-[protein] + ATP = O-phospho-L-threonyl-[protein] + ADP + H(+)</text>
        <dbReference type="Rhea" id="RHEA:46608"/>
        <dbReference type="Rhea" id="RHEA-COMP:11060"/>
        <dbReference type="Rhea" id="RHEA-COMP:11605"/>
        <dbReference type="ChEBI" id="CHEBI:15378"/>
        <dbReference type="ChEBI" id="CHEBI:30013"/>
        <dbReference type="ChEBI" id="CHEBI:30616"/>
        <dbReference type="ChEBI" id="CHEBI:61977"/>
        <dbReference type="ChEBI" id="CHEBI:456216"/>
        <dbReference type="EC" id="2.7.11.1"/>
    </reaction>
</comment>
<evidence type="ECO:0000256" key="3">
    <source>
        <dbReference type="ARBA" id="ARBA00022527"/>
    </source>
</evidence>
<dbReference type="Proteomes" id="UP001221898">
    <property type="component" value="Unassembled WGS sequence"/>
</dbReference>
<keyword evidence="7 10" id="KW-0067">ATP-binding</keyword>
<dbReference type="InterPro" id="IPR017441">
    <property type="entry name" value="Protein_kinase_ATP_BS"/>
</dbReference>
<evidence type="ECO:0000313" key="14">
    <source>
        <dbReference type="EMBL" id="KAJ8395278.1"/>
    </source>
</evidence>
<feature type="compositionally biased region" description="Basic and acidic residues" evidence="12">
    <location>
        <begin position="148"/>
        <end position="157"/>
    </location>
</feature>
<dbReference type="EC" id="2.7.11.1" evidence="2"/>
<evidence type="ECO:0000313" key="15">
    <source>
        <dbReference type="Proteomes" id="UP001221898"/>
    </source>
</evidence>
<accession>A0AAD7WFV3</accession>
<evidence type="ECO:0000256" key="7">
    <source>
        <dbReference type="ARBA" id="ARBA00022840"/>
    </source>
</evidence>
<evidence type="ECO:0000256" key="2">
    <source>
        <dbReference type="ARBA" id="ARBA00012513"/>
    </source>
</evidence>
<dbReference type="PROSITE" id="PS50011">
    <property type="entry name" value="PROTEIN_KINASE_DOM"/>
    <property type="match status" value="1"/>
</dbReference>
<dbReference type="InterPro" id="IPR011009">
    <property type="entry name" value="Kinase-like_dom_sf"/>
</dbReference>
<dbReference type="InterPro" id="IPR051138">
    <property type="entry name" value="PIM_Ser/Thr_kinase"/>
</dbReference>
<feature type="region of interest" description="Disordered" evidence="12">
    <location>
        <begin position="27"/>
        <end position="173"/>
    </location>
</feature>
<dbReference type="GO" id="GO:0005524">
    <property type="term" value="F:ATP binding"/>
    <property type="evidence" value="ECO:0007669"/>
    <property type="project" value="UniProtKB-UniRule"/>
</dbReference>
<feature type="domain" description="Protein kinase" evidence="13">
    <location>
        <begin position="185"/>
        <end position="439"/>
    </location>
</feature>
<dbReference type="GO" id="GO:0005737">
    <property type="term" value="C:cytoplasm"/>
    <property type="evidence" value="ECO:0007669"/>
    <property type="project" value="TreeGrafter"/>
</dbReference>
<keyword evidence="6" id="KW-0418">Kinase</keyword>
<dbReference type="PANTHER" id="PTHR22984:SF11">
    <property type="entry name" value="AURORA KINASE-RELATED"/>
    <property type="match status" value="1"/>
</dbReference>
<feature type="compositionally biased region" description="Polar residues" evidence="12">
    <location>
        <begin position="158"/>
        <end position="168"/>
    </location>
</feature>
<evidence type="ECO:0000256" key="10">
    <source>
        <dbReference type="PROSITE-ProRule" id="PRU10141"/>
    </source>
</evidence>
<evidence type="ECO:0000256" key="4">
    <source>
        <dbReference type="ARBA" id="ARBA00022679"/>
    </source>
</evidence>
<dbReference type="EMBL" id="JAINUG010000118">
    <property type="protein sequence ID" value="KAJ8395278.1"/>
    <property type="molecule type" value="Genomic_DNA"/>
</dbReference>
<feature type="compositionally biased region" description="Basic and acidic residues" evidence="12">
    <location>
        <begin position="111"/>
        <end position="124"/>
    </location>
</feature>
<protein>
    <recommendedName>
        <fullName evidence="2">non-specific serine/threonine protein kinase</fullName>
        <ecNumber evidence="2">2.7.11.1</ecNumber>
    </recommendedName>
</protein>
<comment type="similarity">
    <text evidence="1">Belongs to the protein kinase superfamily. CAMK Ser/Thr protein kinase family. PIM subfamily.</text>
</comment>
<dbReference type="GO" id="GO:0007346">
    <property type="term" value="P:regulation of mitotic cell cycle"/>
    <property type="evidence" value="ECO:0007669"/>
    <property type="project" value="TreeGrafter"/>
</dbReference>
<dbReference type="AlphaFoldDB" id="A0AAD7WFV3"/>
<keyword evidence="4" id="KW-0808">Transferase</keyword>
<keyword evidence="3 11" id="KW-0723">Serine/threonine-protein kinase</keyword>
<dbReference type="Gene3D" id="1.10.510.10">
    <property type="entry name" value="Transferase(Phosphotransferase) domain 1"/>
    <property type="match status" value="1"/>
</dbReference>
<sequence>MPPLWGSPPASPRRTESLWGKGVWATHLPPQQQAVPGVVMGPADLDVRPPPAPGRASVSERGQEIDPEANGGWRMKRLGAPCDDGIILRNRGPKQESRQPYGDNVGIPRGKPYDRRQKATKSEAEETTPEVSKNVGQEKVLPPCVEEAGSKKEREPESPQTYGNTSSLKARHIKSTRKARVDKFYIKGKLLGQGGFGAVFAGTRKSDGLSVALKYVRKYEKDMKLPGNKEALPKEVGLIKMVNDPSSHPNILELHDWFDRPASYVMAMERPNPCQDLFDYCQEQGGVLKEDEARNITRQLLGALQHCHDRGVVHRDVKAENILIQTDTKEIKLIDFGCGDPLKDTPYTDFAGTLDYLPLEWFEKEKFLAGPGTVWSVGVMLYNIVCGGFPFTTFTSKEMRHLEFRAGLSKGFKDIVRCCLRPRAEDRPTLEQLQQHSWLR</sequence>
<dbReference type="GO" id="GO:0004674">
    <property type="term" value="F:protein serine/threonine kinase activity"/>
    <property type="evidence" value="ECO:0007669"/>
    <property type="project" value="UniProtKB-KW"/>
</dbReference>
<dbReference type="Pfam" id="PF00069">
    <property type="entry name" value="Pkinase"/>
    <property type="match status" value="1"/>
</dbReference>
<name>A0AAD7WFV3_9TELE</name>
<organism evidence="14 15">
    <name type="scientific">Aldrovandia affinis</name>
    <dbReference type="NCBI Taxonomy" id="143900"/>
    <lineage>
        <taxon>Eukaryota</taxon>
        <taxon>Metazoa</taxon>
        <taxon>Chordata</taxon>
        <taxon>Craniata</taxon>
        <taxon>Vertebrata</taxon>
        <taxon>Euteleostomi</taxon>
        <taxon>Actinopterygii</taxon>
        <taxon>Neopterygii</taxon>
        <taxon>Teleostei</taxon>
        <taxon>Notacanthiformes</taxon>
        <taxon>Halosauridae</taxon>
        <taxon>Aldrovandia</taxon>
    </lineage>
</organism>
<comment type="catalytic activity">
    <reaction evidence="9">
        <text>L-seryl-[protein] + ATP = O-phospho-L-seryl-[protein] + ADP + H(+)</text>
        <dbReference type="Rhea" id="RHEA:17989"/>
        <dbReference type="Rhea" id="RHEA-COMP:9863"/>
        <dbReference type="Rhea" id="RHEA-COMP:11604"/>
        <dbReference type="ChEBI" id="CHEBI:15378"/>
        <dbReference type="ChEBI" id="CHEBI:29999"/>
        <dbReference type="ChEBI" id="CHEBI:30616"/>
        <dbReference type="ChEBI" id="CHEBI:83421"/>
        <dbReference type="ChEBI" id="CHEBI:456216"/>
        <dbReference type="EC" id="2.7.11.1"/>
    </reaction>
</comment>
<dbReference type="GO" id="GO:0043066">
    <property type="term" value="P:negative regulation of apoptotic process"/>
    <property type="evidence" value="ECO:0007669"/>
    <property type="project" value="TreeGrafter"/>
</dbReference>
<gene>
    <name evidence="14" type="ORF">AAFF_G00034800</name>
</gene>
<evidence type="ECO:0000256" key="8">
    <source>
        <dbReference type="ARBA" id="ARBA00047899"/>
    </source>
</evidence>
<dbReference type="PANTHER" id="PTHR22984">
    <property type="entry name" value="SERINE/THREONINE-PROTEIN KINASE PIM"/>
    <property type="match status" value="1"/>
</dbReference>
<evidence type="ECO:0000256" key="5">
    <source>
        <dbReference type="ARBA" id="ARBA00022741"/>
    </source>
</evidence>